<sequence length="639" mass="69789">MKCRNLLSFAILAIQASGQVANYCKAFPGDQDWPSDETWQKLNKTLGGVLIKSVPLAVACLDEHGTHDDAACDAIKQRLWNYDFHDADPVSVMWNQYSNFSCLPNPATPCSSRGYPAYVVDASTVKHVQHAVNFARNNNIRLVVKSTGHDYLGRSTAPGALSIWVHHLNTMTYHANEFRLHGSDKVIPGSAITVGGGSQMNDIYLETAKYGQTVVGGGSKSVGVAGYITGGGHSVLSPRYGLAADNVLEIQLVAPNGHVITVNEEQRPRLFWALRGGGGSTFGVITSITLKALPSPKVTSVVWRVNVNPAELSILPNLASYLMSQVPYLMDSGLSGYTMIGEDWTTPILIDGKPEKLSGVMGLCILQDQKDLNYAYELFRPINDTVQERWLGKASVTIDLKEYDSFYAWFNDNYDQGKAGFPLYPASRLLDQKSLTENAQALSEALSSMWKPRKGMLAFLVGGQGVNNAQPQGGSNSVHPAWRSAYVHALTGTSFPPSDEAAKMKAIATVNSAMERLRNLTPTSGAYVNEAFKFESDWQQAFWGSNYKRLLRAKRSLDPNDVFWCDPCVGNEGWTELPNGKLCRRGDISMATATEAAPLDMEAEDSVALHARNDVPNQEETSAYERPNTFNGQGADAGR</sequence>
<dbReference type="InterPro" id="IPR016166">
    <property type="entry name" value="FAD-bd_PCMH"/>
</dbReference>
<dbReference type="PANTHER" id="PTHR42973:SF39">
    <property type="entry name" value="FAD-BINDING PCMH-TYPE DOMAIN-CONTAINING PROTEIN"/>
    <property type="match status" value="1"/>
</dbReference>
<dbReference type="InterPro" id="IPR050416">
    <property type="entry name" value="FAD-linked_Oxidoreductase"/>
</dbReference>
<evidence type="ECO:0000256" key="6">
    <source>
        <dbReference type="SAM" id="MobiDB-lite"/>
    </source>
</evidence>
<evidence type="ECO:0000256" key="5">
    <source>
        <dbReference type="ARBA" id="ARBA00023002"/>
    </source>
</evidence>
<evidence type="ECO:0000256" key="3">
    <source>
        <dbReference type="ARBA" id="ARBA00022630"/>
    </source>
</evidence>
<evidence type="ECO:0000259" key="8">
    <source>
        <dbReference type="PROSITE" id="PS51387"/>
    </source>
</evidence>
<evidence type="ECO:0000256" key="7">
    <source>
        <dbReference type="SAM" id="SignalP"/>
    </source>
</evidence>
<keyword evidence="5" id="KW-0560">Oxidoreductase</keyword>
<name>A0A9P8S5G7_9HYPO</name>
<feature type="chain" id="PRO_5040111902" description="FAD-binding PCMH-type domain-containing protein" evidence="7">
    <location>
        <begin position="19"/>
        <end position="639"/>
    </location>
</feature>
<feature type="signal peptide" evidence="7">
    <location>
        <begin position="1"/>
        <end position="18"/>
    </location>
</feature>
<dbReference type="InterPro" id="IPR006094">
    <property type="entry name" value="Oxid_FAD_bind_N"/>
</dbReference>
<dbReference type="Gene3D" id="3.30.465.10">
    <property type="match status" value="2"/>
</dbReference>
<dbReference type="InterPro" id="IPR036318">
    <property type="entry name" value="FAD-bd_PCMH-like_sf"/>
</dbReference>
<keyword evidence="7" id="KW-0732">Signal</keyword>
<evidence type="ECO:0000256" key="1">
    <source>
        <dbReference type="ARBA" id="ARBA00001974"/>
    </source>
</evidence>
<dbReference type="PANTHER" id="PTHR42973">
    <property type="entry name" value="BINDING OXIDOREDUCTASE, PUTATIVE (AFU_ORTHOLOGUE AFUA_1G17690)-RELATED"/>
    <property type="match status" value="1"/>
</dbReference>
<organism evidence="9 10">
    <name type="scientific">Metarhizium humberi</name>
    <dbReference type="NCBI Taxonomy" id="2596975"/>
    <lineage>
        <taxon>Eukaryota</taxon>
        <taxon>Fungi</taxon>
        <taxon>Dikarya</taxon>
        <taxon>Ascomycota</taxon>
        <taxon>Pezizomycotina</taxon>
        <taxon>Sordariomycetes</taxon>
        <taxon>Hypocreomycetidae</taxon>
        <taxon>Hypocreales</taxon>
        <taxon>Clavicipitaceae</taxon>
        <taxon>Metarhizium</taxon>
    </lineage>
</organism>
<dbReference type="Pfam" id="PF08031">
    <property type="entry name" value="BBE"/>
    <property type="match status" value="1"/>
</dbReference>
<evidence type="ECO:0000256" key="2">
    <source>
        <dbReference type="ARBA" id="ARBA00005466"/>
    </source>
</evidence>
<dbReference type="InterPro" id="IPR012951">
    <property type="entry name" value="BBE"/>
</dbReference>
<accession>A0A9P8S5G7</accession>
<dbReference type="AlphaFoldDB" id="A0A9P8S5G7"/>
<comment type="caution">
    <text evidence="9">The sequence shown here is derived from an EMBL/GenBank/DDBJ whole genome shotgun (WGS) entry which is preliminary data.</text>
</comment>
<keyword evidence="4" id="KW-0274">FAD</keyword>
<keyword evidence="10" id="KW-1185">Reference proteome</keyword>
<evidence type="ECO:0000256" key="4">
    <source>
        <dbReference type="ARBA" id="ARBA00022827"/>
    </source>
</evidence>
<dbReference type="InterPro" id="IPR016169">
    <property type="entry name" value="FAD-bd_PCMH_sub2"/>
</dbReference>
<feature type="region of interest" description="Disordered" evidence="6">
    <location>
        <begin position="611"/>
        <end position="639"/>
    </location>
</feature>
<keyword evidence="3" id="KW-0285">Flavoprotein</keyword>
<dbReference type="Proteomes" id="UP000764110">
    <property type="component" value="Unassembled WGS sequence"/>
</dbReference>
<dbReference type="Pfam" id="PF01565">
    <property type="entry name" value="FAD_binding_4"/>
    <property type="match status" value="1"/>
</dbReference>
<dbReference type="PROSITE" id="PS51387">
    <property type="entry name" value="FAD_PCMH"/>
    <property type="match status" value="1"/>
</dbReference>
<reference evidence="9 10" key="1">
    <citation type="submission" date="2020-07" db="EMBL/GenBank/DDBJ databases">
        <title>Metarhizium humberi genome.</title>
        <authorList>
            <person name="Lysoe E."/>
        </authorList>
    </citation>
    <scope>NUCLEOTIDE SEQUENCE [LARGE SCALE GENOMIC DNA]</scope>
    <source>
        <strain evidence="9 10">ESALQ1638</strain>
    </source>
</reference>
<feature type="domain" description="FAD-binding PCMH-type" evidence="8">
    <location>
        <begin position="112"/>
        <end position="295"/>
    </location>
</feature>
<gene>
    <name evidence="9" type="ORF">MHUMG1_07617</name>
</gene>
<proteinExistence type="inferred from homology"/>
<dbReference type="GO" id="GO:0016491">
    <property type="term" value="F:oxidoreductase activity"/>
    <property type="evidence" value="ECO:0007669"/>
    <property type="project" value="UniProtKB-KW"/>
</dbReference>
<dbReference type="SUPFAM" id="SSF56176">
    <property type="entry name" value="FAD-binding/transporter-associated domain-like"/>
    <property type="match status" value="1"/>
</dbReference>
<comment type="cofactor">
    <cofactor evidence="1">
        <name>FAD</name>
        <dbReference type="ChEBI" id="CHEBI:57692"/>
    </cofactor>
</comment>
<protein>
    <recommendedName>
        <fullName evidence="8">FAD-binding PCMH-type domain-containing protein</fullName>
    </recommendedName>
</protein>
<evidence type="ECO:0000313" key="9">
    <source>
        <dbReference type="EMBL" id="KAH0594782.1"/>
    </source>
</evidence>
<evidence type="ECO:0000313" key="10">
    <source>
        <dbReference type="Proteomes" id="UP000764110"/>
    </source>
</evidence>
<comment type="similarity">
    <text evidence="2">Belongs to the oxygen-dependent FAD-linked oxidoreductase family.</text>
</comment>
<dbReference type="GO" id="GO:0071949">
    <property type="term" value="F:FAD binding"/>
    <property type="evidence" value="ECO:0007669"/>
    <property type="project" value="InterPro"/>
</dbReference>
<dbReference type="EMBL" id="JACEFI010000015">
    <property type="protein sequence ID" value="KAH0594782.1"/>
    <property type="molecule type" value="Genomic_DNA"/>
</dbReference>